<comment type="caution">
    <text evidence="2">The sequence shown here is derived from an EMBL/GenBank/DDBJ whole genome shotgun (WGS) entry which is preliminary data.</text>
</comment>
<name>A0AAD6TCZ7_9AGAR</name>
<evidence type="ECO:0000313" key="2">
    <source>
        <dbReference type="EMBL" id="KAJ7041682.1"/>
    </source>
</evidence>
<feature type="region of interest" description="Disordered" evidence="1">
    <location>
        <begin position="268"/>
        <end position="293"/>
    </location>
</feature>
<dbReference type="EMBL" id="JARJCM010000015">
    <property type="protein sequence ID" value="KAJ7041682.1"/>
    <property type="molecule type" value="Genomic_DNA"/>
</dbReference>
<feature type="compositionally biased region" description="Acidic residues" evidence="1">
    <location>
        <begin position="125"/>
        <end position="142"/>
    </location>
</feature>
<keyword evidence="3" id="KW-1185">Reference proteome</keyword>
<gene>
    <name evidence="2" type="ORF">C8F04DRAFT_1252614</name>
</gene>
<accession>A0AAD6TCZ7</accession>
<proteinExistence type="predicted"/>
<dbReference type="Proteomes" id="UP001218188">
    <property type="component" value="Unassembled WGS sequence"/>
</dbReference>
<feature type="compositionally biased region" description="Low complexity" evidence="1">
    <location>
        <begin position="57"/>
        <end position="66"/>
    </location>
</feature>
<dbReference type="AlphaFoldDB" id="A0AAD6TCZ7"/>
<evidence type="ECO:0000313" key="3">
    <source>
        <dbReference type="Proteomes" id="UP001218188"/>
    </source>
</evidence>
<sequence>MGSERNRGKKKKKAERNSGTREKAKDTAPESPPSQRAVPRRITIHGPARPANPPLPSEESAAAAALVSLGTRSQPLREDSDPCSKAQMDQVFVATVPGVSIDNWEEKSDGKAQSGSDSESPTDAGSDDDSSESDSGLDDDDLSGAVLVSSPAPAAAARKNKFTLRFEVPVKTASRDMVIDSTMKFDTFLDKLASTMSTRKSLLSDIAYLPSYLPKTPKPLPKPLEDKKAWKALVKGAADYIAACKAKKNGKGEVKEFSIRIIDTSGEDPKVAGGGAKKGKKSKADGEDVPAPSKEKDFYRQIEQKHHCAEHDKPCTVLLTGKCYHFTPNDLSKWALLVSKGLATIANIPHELKIEDAAPRQHKVKNMRHDNFSSIHCIPGAPKLSLSVGTYTELRLVPPTHGLRRWT</sequence>
<feature type="compositionally biased region" description="Basic and acidic residues" evidence="1">
    <location>
        <begin position="15"/>
        <end position="28"/>
    </location>
</feature>
<reference evidence="2" key="1">
    <citation type="submission" date="2023-03" db="EMBL/GenBank/DDBJ databases">
        <title>Massive genome expansion in bonnet fungi (Mycena s.s.) driven by repeated elements and novel gene families across ecological guilds.</title>
        <authorList>
            <consortium name="Lawrence Berkeley National Laboratory"/>
            <person name="Harder C.B."/>
            <person name="Miyauchi S."/>
            <person name="Viragh M."/>
            <person name="Kuo A."/>
            <person name="Thoen E."/>
            <person name="Andreopoulos B."/>
            <person name="Lu D."/>
            <person name="Skrede I."/>
            <person name="Drula E."/>
            <person name="Henrissat B."/>
            <person name="Morin E."/>
            <person name="Kohler A."/>
            <person name="Barry K."/>
            <person name="LaButti K."/>
            <person name="Morin E."/>
            <person name="Salamov A."/>
            <person name="Lipzen A."/>
            <person name="Mereny Z."/>
            <person name="Hegedus B."/>
            <person name="Baldrian P."/>
            <person name="Stursova M."/>
            <person name="Weitz H."/>
            <person name="Taylor A."/>
            <person name="Grigoriev I.V."/>
            <person name="Nagy L.G."/>
            <person name="Martin F."/>
            <person name="Kauserud H."/>
        </authorList>
    </citation>
    <scope>NUCLEOTIDE SEQUENCE</scope>
    <source>
        <strain evidence="2">CBHHK200</strain>
    </source>
</reference>
<feature type="region of interest" description="Disordered" evidence="1">
    <location>
        <begin position="1"/>
        <end position="145"/>
    </location>
</feature>
<protein>
    <submittedName>
        <fullName evidence="2">Uncharacterized protein</fullName>
    </submittedName>
</protein>
<organism evidence="2 3">
    <name type="scientific">Mycena alexandri</name>
    <dbReference type="NCBI Taxonomy" id="1745969"/>
    <lineage>
        <taxon>Eukaryota</taxon>
        <taxon>Fungi</taxon>
        <taxon>Dikarya</taxon>
        <taxon>Basidiomycota</taxon>
        <taxon>Agaricomycotina</taxon>
        <taxon>Agaricomycetes</taxon>
        <taxon>Agaricomycetidae</taxon>
        <taxon>Agaricales</taxon>
        <taxon>Marasmiineae</taxon>
        <taxon>Mycenaceae</taxon>
        <taxon>Mycena</taxon>
    </lineage>
</organism>
<feature type="compositionally biased region" description="Polar residues" evidence="1">
    <location>
        <begin position="111"/>
        <end position="121"/>
    </location>
</feature>
<evidence type="ECO:0000256" key="1">
    <source>
        <dbReference type="SAM" id="MobiDB-lite"/>
    </source>
</evidence>